<keyword evidence="3 5" id="KW-1133">Transmembrane helix</keyword>
<accession>A0A4C1ZC42</accession>
<dbReference type="EMBL" id="BGZK01001663">
    <property type="protein sequence ID" value="GBP84175.1"/>
    <property type="molecule type" value="Genomic_DNA"/>
</dbReference>
<evidence type="ECO:0000313" key="7">
    <source>
        <dbReference type="Proteomes" id="UP000299102"/>
    </source>
</evidence>
<feature type="transmembrane region" description="Helical" evidence="5">
    <location>
        <begin position="187"/>
        <end position="210"/>
    </location>
</feature>
<reference evidence="6 7" key="1">
    <citation type="journal article" date="2019" name="Commun. Biol.">
        <title>The bagworm genome reveals a unique fibroin gene that provides high tensile strength.</title>
        <authorList>
            <person name="Kono N."/>
            <person name="Nakamura H."/>
            <person name="Ohtoshi R."/>
            <person name="Tomita M."/>
            <person name="Numata K."/>
            <person name="Arakawa K."/>
        </authorList>
    </citation>
    <scope>NUCLEOTIDE SEQUENCE [LARGE SCALE GENOMIC DNA]</scope>
</reference>
<name>A0A4C1ZC42_EUMVA</name>
<evidence type="ECO:0000256" key="5">
    <source>
        <dbReference type="SAM" id="Phobius"/>
    </source>
</evidence>
<protein>
    <submittedName>
        <fullName evidence="6">Solute carrier family 22 member 2</fullName>
    </submittedName>
</protein>
<keyword evidence="4 5" id="KW-0472">Membrane</keyword>
<feature type="transmembrane region" description="Helical" evidence="5">
    <location>
        <begin position="385"/>
        <end position="403"/>
    </location>
</feature>
<evidence type="ECO:0000256" key="4">
    <source>
        <dbReference type="ARBA" id="ARBA00023136"/>
    </source>
</evidence>
<feature type="transmembrane region" description="Helical" evidence="5">
    <location>
        <begin position="305"/>
        <end position="326"/>
    </location>
</feature>
<evidence type="ECO:0000256" key="1">
    <source>
        <dbReference type="ARBA" id="ARBA00004141"/>
    </source>
</evidence>
<dbReference type="PROSITE" id="PS51257">
    <property type="entry name" value="PROKAR_LIPOPROTEIN"/>
    <property type="match status" value="1"/>
</dbReference>
<feature type="transmembrane region" description="Helical" evidence="5">
    <location>
        <begin position="216"/>
        <end position="237"/>
    </location>
</feature>
<comment type="caution">
    <text evidence="6">The sequence shown here is derived from an EMBL/GenBank/DDBJ whole genome shotgun (WGS) entry which is preliminary data.</text>
</comment>
<feature type="transmembrane region" description="Helical" evidence="5">
    <location>
        <begin position="269"/>
        <end position="293"/>
    </location>
</feature>
<organism evidence="6 7">
    <name type="scientific">Eumeta variegata</name>
    <name type="common">Bagworm moth</name>
    <name type="synonym">Eumeta japonica</name>
    <dbReference type="NCBI Taxonomy" id="151549"/>
    <lineage>
        <taxon>Eukaryota</taxon>
        <taxon>Metazoa</taxon>
        <taxon>Ecdysozoa</taxon>
        <taxon>Arthropoda</taxon>
        <taxon>Hexapoda</taxon>
        <taxon>Insecta</taxon>
        <taxon>Pterygota</taxon>
        <taxon>Neoptera</taxon>
        <taxon>Endopterygota</taxon>
        <taxon>Lepidoptera</taxon>
        <taxon>Glossata</taxon>
        <taxon>Ditrysia</taxon>
        <taxon>Tineoidea</taxon>
        <taxon>Psychidae</taxon>
        <taxon>Oiketicinae</taxon>
        <taxon>Eumeta</taxon>
    </lineage>
</organism>
<feature type="transmembrane region" description="Helical" evidence="5">
    <location>
        <begin position="39"/>
        <end position="59"/>
    </location>
</feature>
<dbReference type="GO" id="GO:0022857">
    <property type="term" value="F:transmembrane transporter activity"/>
    <property type="evidence" value="ECO:0007669"/>
    <property type="project" value="InterPro"/>
</dbReference>
<dbReference type="SUPFAM" id="SSF103473">
    <property type="entry name" value="MFS general substrate transporter"/>
    <property type="match status" value="1"/>
</dbReference>
<dbReference type="OrthoDB" id="2544694at2759"/>
<gene>
    <name evidence="6" type="primary">Slc22a2</name>
    <name evidence="6" type="ORF">EVAR_34578_1</name>
</gene>
<dbReference type="Proteomes" id="UP000299102">
    <property type="component" value="Unassembled WGS sequence"/>
</dbReference>
<keyword evidence="7" id="KW-1185">Reference proteome</keyword>
<dbReference type="Gene3D" id="1.20.1250.20">
    <property type="entry name" value="MFS general substrate transporter like domains"/>
    <property type="match status" value="1"/>
</dbReference>
<evidence type="ECO:0000256" key="3">
    <source>
        <dbReference type="ARBA" id="ARBA00022989"/>
    </source>
</evidence>
<dbReference type="STRING" id="151549.A0A4C1ZC42"/>
<dbReference type="InterPro" id="IPR005828">
    <property type="entry name" value="MFS_sugar_transport-like"/>
</dbReference>
<dbReference type="InterPro" id="IPR036259">
    <property type="entry name" value="MFS_trans_sf"/>
</dbReference>
<evidence type="ECO:0000313" key="6">
    <source>
        <dbReference type="EMBL" id="GBP84175.1"/>
    </source>
</evidence>
<comment type="subcellular location">
    <subcellularLocation>
        <location evidence="1">Membrane</location>
        <topology evidence="1">Multi-pass membrane protein</topology>
    </subcellularLocation>
</comment>
<dbReference type="AlphaFoldDB" id="A0A4C1ZC42"/>
<dbReference type="GO" id="GO:0016020">
    <property type="term" value="C:membrane"/>
    <property type="evidence" value="ECO:0007669"/>
    <property type="project" value="UniProtKB-SubCell"/>
</dbReference>
<dbReference type="Pfam" id="PF00083">
    <property type="entry name" value="Sugar_tr"/>
    <property type="match status" value="1"/>
</dbReference>
<keyword evidence="2 5" id="KW-0812">Transmembrane</keyword>
<evidence type="ECO:0000256" key="2">
    <source>
        <dbReference type="ARBA" id="ARBA00022692"/>
    </source>
</evidence>
<feature type="transmembrane region" description="Helical" evidence="5">
    <location>
        <begin position="12"/>
        <end position="33"/>
    </location>
</feature>
<feature type="transmembrane region" description="Helical" evidence="5">
    <location>
        <begin position="96"/>
        <end position="114"/>
    </location>
</feature>
<feature type="transmembrane region" description="Helical" evidence="5">
    <location>
        <begin position="66"/>
        <end position="90"/>
    </location>
</feature>
<dbReference type="PANTHER" id="PTHR24064">
    <property type="entry name" value="SOLUTE CARRIER FAMILY 22 MEMBER"/>
    <property type="match status" value="1"/>
</dbReference>
<feature type="transmembrane region" description="Helical" evidence="5">
    <location>
        <begin position="244"/>
        <end position="263"/>
    </location>
</feature>
<sequence length="426" mass="47904">MMFFRYGRRPCLIICSVGSCIGLVKIFLTSYYWFITIEFLESAIGAGMYTVGSVILIEIAGQDKRILCGALFSYAIYTGEAVFACIAIAVPYWRTLVQIVYAPPVLFLSYNWLLCESPRWQVLVGKVIEAKSTICSIIKHNNFNIAPEEVTTMTDSEFRKKFMLGSENYGNDGFLKIWKLLPMRKRLIVACYSMFSVSFVYYGCIVNSVFLPGHKYTNFIIIALMSFPGELISYFAMSYYGRKYSLMVGFITCGLLCIGWAFVPDSLAWLKITFFVLSKLMVAACYTGVLTYIMEMFPTSTRGTVVGICSLFAKIGSLLSPITPLLTRYRALPRPNQTTDEMISRGSRYQVFKRNSIATKVKRRVIFAVAALEKCIVSNYIMTELLSLLFGASMILAGTLLILTPETKGVPLADTIEQVEAQIKKK</sequence>
<proteinExistence type="predicted"/>